<sequence>MKIRIGYELVFNCPQPTPMILMLKVHSTRVADLLVPDHVVADPPIPISDFHDSYGNRCSRLVAPAGTLRLSTDAVINDSGLPDAMNLQARKTPVEQLPGETLQYLLGSRYCATDPLVDTAWRLFGNHVTGWSQVQAICDYVHHHIEFGYQYARNTKTAWEVFQDKQGVCRDYAHLAITLCRCLNIPARYCTGYLGDIGMPPPYAEMDFAAWFEAYLDGRWYAFDPRNNTRRIGRILIARGRDATDVAISTAFGPNSLDYFKVHTGEIRES</sequence>
<dbReference type="Proteomes" id="UP000035068">
    <property type="component" value="Unassembled WGS sequence"/>
</dbReference>
<feature type="domain" description="Transglutaminase-like" evidence="1">
    <location>
        <begin position="161"/>
        <end position="227"/>
    </location>
</feature>
<protein>
    <submittedName>
        <fullName evidence="2">Transglutaminase</fullName>
    </submittedName>
</protein>
<evidence type="ECO:0000313" key="3">
    <source>
        <dbReference type="Proteomes" id="UP000035068"/>
    </source>
</evidence>
<evidence type="ECO:0000313" key="2">
    <source>
        <dbReference type="EMBL" id="KIH77708.1"/>
    </source>
</evidence>
<gene>
    <name evidence="2" type="ORF">GFER_03345</name>
</gene>
<dbReference type="SUPFAM" id="SSF54001">
    <property type="entry name" value="Cysteine proteinases"/>
    <property type="match status" value="1"/>
</dbReference>
<dbReference type="InterPro" id="IPR038765">
    <property type="entry name" value="Papain-like_cys_pep_sf"/>
</dbReference>
<dbReference type="SMART" id="SM00460">
    <property type="entry name" value="TGc"/>
    <property type="match status" value="1"/>
</dbReference>
<proteinExistence type="predicted"/>
<dbReference type="Pfam" id="PF01841">
    <property type="entry name" value="Transglut_core"/>
    <property type="match status" value="1"/>
</dbReference>
<dbReference type="EMBL" id="JWJD01000001">
    <property type="protein sequence ID" value="KIH77708.1"/>
    <property type="molecule type" value="Genomic_DNA"/>
</dbReference>
<accession>A0A0C2EGG3</accession>
<keyword evidence="3" id="KW-1185">Reference proteome</keyword>
<dbReference type="Gene3D" id="3.10.620.30">
    <property type="match status" value="1"/>
</dbReference>
<dbReference type="AlphaFoldDB" id="A0A0C2EGG3"/>
<dbReference type="PANTHER" id="PTHR33490">
    <property type="entry name" value="BLR5614 PROTEIN-RELATED"/>
    <property type="match status" value="1"/>
</dbReference>
<dbReference type="RefSeq" id="WP_040096046.1">
    <property type="nucleotide sequence ID" value="NZ_JWJD01000001.1"/>
</dbReference>
<dbReference type="PANTHER" id="PTHR33490:SF12">
    <property type="entry name" value="BLL5557 PROTEIN"/>
    <property type="match status" value="1"/>
</dbReference>
<organism evidence="2 3">
    <name type="scientific">Geoalkalibacter ferrihydriticus DSM 17813</name>
    <dbReference type="NCBI Taxonomy" id="1121915"/>
    <lineage>
        <taxon>Bacteria</taxon>
        <taxon>Pseudomonadati</taxon>
        <taxon>Thermodesulfobacteriota</taxon>
        <taxon>Desulfuromonadia</taxon>
        <taxon>Desulfuromonadales</taxon>
        <taxon>Geoalkalibacteraceae</taxon>
        <taxon>Geoalkalibacter</taxon>
    </lineage>
</organism>
<reference evidence="2 3" key="1">
    <citation type="submission" date="2014-12" db="EMBL/GenBank/DDBJ databases">
        <title>Genomes of Geoalkalibacter ferrihydriticus and Geoalkalibacter subterraneus, two haloalkaliphilic metal-reducing members of the Geobacteraceae.</title>
        <authorList>
            <person name="Badalamenti J.P."/>
            <person name="Torres C.I."/>
            <person name="Krajmalnik-Brown R."/>
            <person name="Bond D.R."/>
        </authorList>
    </citation>
    <scope>NUCLEOTIDE SEQUENCE [LARGE SCALE GENOMIC DNA]</scope>
    <source>
        <strain evidence="2 3">DSM 17813</strain>
    </source>
</reference>
<evidence type="ECO:0000259" key="1">
    <source>
        <dbReference type="SMART" id="SM00460"/>
    </source>
</evidence>
<dbReference type="InterPro" id="IPR002931">
    <property type="entry name" value="Transglutaminase-like"/>
</dbReference>
<comment type="caution">
    <text evidence="2">The sequence shown here is derived from an EMBL/GenBank/DDBJ whole genome shotgun (WGS) entry which is preliminary data.</text>
</comment>
<name>A0A0C2EGG3_9BACT</name>
<dbReference type="Gene3D" id="2.60.40.2250">
    <property type="match status" value="1"/>
</dbReference>